<dbReference type="PANTHER" id="PTHR34467:SF3">
    <property type="entry name" value="PROTEIN, PUTATIVE-RELATED"/>
    <property type="match status" value="1"/>
</dbReference>
<evidence type="ECO:0000256" key="2">
    <source>
        <dbReference type="SAM" id="Phobius"/>
    </source>
</evidence>
<proteinExistence type="predicted"/>
<dbReference type="Proteomes" id="UP001346149">
    <property type="component" value="Unassembled WGS sequence"/>
</dbReference>
<dbReference type="PANTHER" id="PTHR34467">
    <property type="entry name" value="TRANSMEMBRANE PROTEIN"/>
    <property type="match status" value="1"/>
</dbReference>
<keyword evidence="2" id="KW-0472">Membrane</keyword>
<keyword evidence="4" id="KW-1185">Reference proteome</keyword>
<gene>
    <name evidence="3" type="ORF">SAY86_028793</name>
</gene>
<accession>A0AAN7M1Z7</accession>
<feature type="compositionally biased region" description="Basic and acidic residues" evidence="1">
    <location>
        <begin position="99"/>
        <end position="118"/>
    </location>
</feature>
<feature type="region of interest" description="Disordered" evidence="1">
    <location>
        <begin position="98"/>
        <end position="118"/>
    </location>
</feature>
<protein>
    <submittedName>
        <fullName evidence="3">Uncharacterized protein</fullName>
    </submittedName>
</protein>
<name>A0AAN7M1Z7_TRANT</name>
<dbReference type="EMBL" id="JAXQNO010000006">
    <property type="protein sequence ID" value="KAK4796467.1"/>
    <property type="molecule type" value="Genomic_DNA"/>
</dbReference>
<evidence type="ECO:0000256" key="1">
    <source>
        <dbReference type="SAM" id="MobiDB-lite"/>
    </source>
</evidence>
<evidence type="ECO:0000313" key="4">
    <source>
        <dbReference type="Proteomes" id="UP001346149"/>
    </source>
</evidence>
<feature type="region of interest" description="Disordered" evidence="1">
    <location>
        <begin position="52"/>
        <end position="84"/>
    </location>
</feature>
<sequence>MYVVMLVPFIASILLVRSIISIASMEHCIKFIFLLILVLLITGHSSGETALPSEQAQKMATKSTADLDNGVNHADPKDGKVSSLMQKRKMMITPEFMLDYEKPKHNPRHDDKGRPGSG</sequence>
<keyword evidence="2" id="KW-1133">Transmembrane helix</keyword>
<feature type="compositionally biased region" description="Polar residues" evidence="1">
    <location>
        <begin position="52"/>
        <end position="66"/>
    </location>
</feature>
<feature type="transmembrane region" description="Helical" evidence="2">
    <location>
        <begin position="31"/>
        <end position="51"/>
    </location>
</feature>
<comment type="caution">
    <text evidence="3">The sequence shown here is derived from an EMBL/GenBank/DDBJ whole genome shotgun (WGS) entry which is preliminary data.</text>
</comment>
<reference evidence="3 4" key="1">
    <citation type="journal article" date="2023" name="Hortic Res">
        <title>Pangenome of water caltrop reveals structural variations and asymmetric subgenome divergence after allopolyploidization.</title>
        <authorList>
            <person name="Zhang X."/>
            <person name="Chen Y."/>
            <person name="Wang L."/>
            <person name="Yuan Y."/>
            <person name="Fang M."/>
            <person name="Shi L."/>
            <person name="Lu R."/>
            <person name="Comes H.P."/>
            <person name="Ma Y."/>
            <person name="Chen Y."/>
            <person name="Huang G."/>
            <person name="Zhou Y."/>
            <person name="Zheng Z."/>
            <person name="Qiu Y."/>
        </authorList>
    </citation>
    <scope>NUCLEOTIDE SEQUENCE [LARGE SCALE GENOMIC DNA]</scope>
    <source>
        <strain evidence="3">F231</strain>
    </source>
</reference>
<organism evidence="3 4">
    <name type="scientific">Trapa natans</name>
    <name type="common">Water chestnut</name>
    <dbReference type="NCBI Taxonomy" id="22666"/>
    <lineage>
        <taxon>Eukaryota</taxon>
        <taxon>Viridiplantae</taxon>
        <taxon>Streptophyta</taxon>
        <taxon>Embryophyta</taxon>
        <taxon>Tracheophyta</taxon>
        <taxon>Spermatophyta</taxon>
        <taxon>Magnoliopsida</taxon>
        <taxon>eudicotyledons</taxon>
        <taxon>Gunneridae</taxon>
        <taxon>Pentapetalae</taxon>
        <taxon>rosids</taxon>
        <taxon>malvids</taxon>
        <taxon>Myrtales</taxon>
        <taxon>Lythraceae</taxon>
        <taxon>Trapa</taxon>
    </lineage>
</organism>
<keyword evidence="2" id="KW-0812">Transmembrane</keyword>
<dbReference type="AlphaFoldDB" id="A0AAN7M1Z7"/>
<evidence type="ECO:0000313" key="3">
    <source>
        <dbReference type="EMBL" id="KAK4796467.1"/>
    </source>
</evidence>